<dbReference type="EMBL" id="HG937690">
    <property type="protein sequence ID" value="CDN40845.1"/>
    <property type="molecule type" value="Genomic_DNA"/>
</dbReference>
<evidence type="ECO:0000256" key="12">
    <source>
        <dbReference type="RuleBase" id="RU004450"/>
    </source>
</evidence>
<dbReference type="InterPro" id="IPR000568">
    <property type="entry name" value="ATP_synth_F0_asu"/>
</dbReference>
<proteinExistence type="inferred from homology"/>
<dbReference type="Pfam" id="PF00119">
    <property type="entry name" value="ATP-synt_A"/>
    <property type="match status" value="1"/>
</dbReference>
<feature type="transmembrane region" description="Helical" evidence="13">
    <location>
        <begin position="120"/>
        <end position="139"/>
    </location>
</feature>
<dbReference type="PANTHER" id="PTHR11410:SF0">
    <property type="entry name" value="ATP SYNTHASE SUBUNIT A"/>
    <property type="match status" value="1"/>
</dbReference>
<gene>
    <name evidence="14" type="primary">atp6</name>
    <name evidence="14" type="ORF">GNLVRS02_ARAD0ZZ00132g</name>
</gene>
<keyword evidence="8 13" id="KW-1133">Transmembrane helix</keyword>
<evidence type="ECO:0000256" key="5">
    <source>
        <dbReference type="ARBA" id="ARBA00022547"/>
    </source>
</evidence>
<comment type="similarity">
    <text evidence="2">Belongs to the ATPase A chain family.</text>
</comment>
<keyword evidence="6 13" id="KW-0812">Transmembrane</keyword>
<reference evidence="14" key="1">
    <citation type="submission" date="2014-02" db="EMBL/GenBank/DDBJ databases">
        <authorList>
            <person name="Genoscope - CEA"/>
        </authorList>
    </citation>
    <scope>NUCLEOTIDE SEQUENCE</scope>
    <source>
        <strain evidence="14">LS3</strain>
    </source>
</reference>
<evidence type="ECO:0000256" key="6">
    <source>
        <dbReference type="ARBA" id="ARBA00022692"/>
    </source>
</evidence>
<evidence type="ECO:0000256" key="13">
    <source>
        <dbReference type="SAM" id="Phobius"/>
    </source>
</evidence>
<dbReference type="Gene3D" id="1.20.120.220">
    <property type="entry name" value="ATP synthase, F0 complex, subunit A"/>
    <property type="match status" value="1"/>
</dbReference>
<dbReference type="FunFam" id="1.20.120.220:FF:000003">
    <property type="entry name" value="ATP synthase subunit a"/>
    <property type="match status" value="1"/>
</dbReference>
<evidence type="ECO:0000256" key="8">
    <source>
        <dbReference type="ARBA" id="ARBA00022989"/>
    </source>
</evidence>
<evidence type="ECO:0000256" key="2">
    <source>
        <dbReference type="ARBA" id="ARBA00006810"/>
    </source>
</evidence>
<keyword evidence="14" id="KW-0496">Mitochondrion</keyword>
<dbReference type="InterPro" id="IPR045083">
    <property type="entry name" value="ATP_synth_F0_asu_bact/mt"/>
</dbReference>
<accession>A0A060RF29</accession>
<name>A0A060RF29_BLAAD</name>
<dbReference type="AlphaFoldDB" id="A0A060RF29"/>
<dbReference type="GO" id="GO:0046933">
    <property type="term" value="F:proton-transporting ATP synthase activity, rotational mechanism"/>
    <property type="evidence" value="ECO:0007669"/>
    <property type="project" value="TreeGrafter"/>
</dbReference>
<evidence type="ECO:0000256" key="11">
    <source>
        <dbReference type="ARBA" id="ARBA00023310"/>
    </source>
</evidence>
<organism evidence="14">
    <name type="scientific">Blastobotrys adeninivorans</name>
    <name type="common">Yeast</name>
    <name type="synonym">Arxula adeninivorans</name>
    <dbReference type="NCBI Taxonomy" id="409370"/>
    <lineage>
        <taxon>Eukaryota</taxon>
        <taxon>Fungi</taxon>
        <taxon>Dikarya</taxon>
        <taxon>Ascomycota</taxon>
        <taxon>Saccharomycotina</taxon>
        <taxon>Dipodascomycetes</taxon>
        <taxon>Dipodascales</taxon>
        <taxon>Trichomonascaceae</taxon>
        <taxon>Blastobotrys</taxon>
    </lineage>
</organism>
<evidence type="ECO:0000256" key="10">
    <source>
        <dbReference type="ARBA" id="ARBA00023136"/>
    </source>
</evidence>
<reference evidence="14" key="2">
    <citation type="submission" date="2014-06" db="EMBL/GenBank/DDBJ databases">
        <title>The complete genome of Blastobotrys (Arxula) adeninivorans LS3 - a yeast of biotechnological interest.</title>
        <authorList>
            <person name="Kunze G."/>
            <person name="Gaillardin C."/>
            <person name="Czernicka M."/>
            <person name="Durrens P."/>
            <person name="Martin T."/>
            <person name="Boer E."/>
            <person name="Gabaldon T."/>
            <person name="Cruz J."/>
            <person name="Talla E."/>
            <person name="Marck C."/>
            <person name="Goffeau A."/>
            <person name="Barbe V."/>
            <person name="Baret P."/>
            <person name="Baronian K."/>
            <person name="Beier S."/>
            <person name="Bleykasten C."/>
            <person name="Bode R."/>
            <person name="Casaregola S."/>
            <person name="Despons L."/>
            <person name="Fairhead C."/>
            <person name="Giersberg M."/>
            <person name="Gierski P."/>
            <person name="Hahnel U."/>
            <person name="Hartmann A."/>
            <person name="Jankowska D."/>
            <person name="Jubin C."/>
            <person name="Jung P."/>
            <person name="Lafontaine I."/>
            <person name="Leh-Louis V."/>
            <person name="Lemaire M."/>
            <person name="Marcet-Houben M."/>
            <person name="Mascher M."/>
            <person name="Morel G."/>
            <person name="Richard G.-F."/>
            <person name="Riechen J."/>
            <person name="Sacerdot C."/>
            <person name="Sarkar A."/>
            <person name="Savel G."/>
            <person name="Schacherer J."/>
            <person name="Sherman D."/>
            <person name="Straub M.-L."/>
            <person name="Stein N."/>
            <person name="Thierry A."/>
            <person name="Trautwein-Schult A."/>
            <person name="Westhof E."/>
            <person name="Worch S."/>
            <person name="Dujon B."/>
            <person name="Souciet J.-L."/>
            <person name="Wincker P."/>
            <person name="Scholz U."/>
            <person name="Neuveglise N."/>
        </authorList>
    </citation>
    <scope>NUCLEOTIDE SEQUENCE</scope>
    <source>
        <strain evidence="14">LS3</strain>
    </source>
</reference>
<sequence length="254" mass="28167">MLLDIRSPLSQFEVQTYISTYNDNLDINWLSLTNVSVYNIIVLLTIILLHVIVLSNNSLVPTKWQVSIEAIYYTTYTIVINQLGEKGSRYVPLIYTLLIYILISNLVSLVPYNFAILSHIVYTISLSTTIMIAVTLLGFSIHKINYFSLFVPSGTSLPLAPLLVIIEFISYTVRALSLGLRLGANILAGHLLLVILSGLVLDFMSISLITLFIGIIPFAVILGIVVLEIAVAIIQAYVFCVLTSSYIKDALLLH</sequence>
<geneLocation type="mitochondrion" evidence="14"/>
<keyword evidence="7" id="KW-0375">Hydrogen ion transport</keyword>
<keyword evidence="5" id="KW-0138">CF(0)</keyword>
<dbReference type="PRINTS" id="PR00123">
    <property type="entry name" value="ATPASEA"/>
</dbReference>
<feature type="transmembrane region" description="Helical" evidence="13">
    <location>
        <begin position="93"/>
        <end position="114"/>
    </location>
</feature>
<feature type="transmembrane region" description="Helical" evidence="13">
    <location>
        <begin position="146"/>
        <end position="170"/>
    </location>
</feature>
<dbReference type="SUPFAM" id="SSF81336">
    <property type="entry name" value="F1F0 ATP synthase subunit A"/>
    <property type="match status" value="1"/>
</dbReference>
<dbReference type="PANTHER" id="PTHR11410">
    <property type="entry name" value="ATP SYNTHASE SUBUNIT A"/>
    <property type="match status" value="1"/>
</dbReference>
<dbReference type="GO" id="GO:0005743">
    <property type="term" value="C:mitochondrial inner membrane"/>
    <property type="evidence" value="ECO:0007669"/>
    <property type="project" value="UniProtKB-SubCell"/>
</dbReference>
<dbReference type="InterPro" id="IPR023011">
    <property type="entry name" value="ATP_synth_F0_asu_AS"/>
</dbReference>
<keyword evidence="9" id="KW-0406">Ion transport</keyword>
<keyword evidence="11" id="KW-0066">ATP synthesis</keyword>
<dbReference type="HAMAP" id="MF_01393">
    <property type="entry name" value="ATP_synth_a_bact"/>
    <property type="match status" value="1"/>
</dbReference>
<feature type="transmembrane region" description="Helical" evidence="13">
    <location>
        <begin position="208"/>
        <end position="238"/>
    </location>
</feature>
<evidence type="ECO:0000313" key="14">
    <source>
        <dbReference type="EMBL" id="CDN40845.1"/>
    </source>
</evidence>
<feature type="transmembrane region" description="Helical" evidence="13">
    <location>
        <begin position="35"/>
        <end position="54"/>
    </location>
</feature>
<evidence type="ECO:0000256" key="9">
    <source>
        <dbReference type="ARBA" id="ARBA00023065"/>
    </source>
</evidence>
<comment type="subcellular location">
    <subcellularLocation>
        <location evidence="1 12">Mitochondrion inner membrane</location>
        <topology evidence="1 12">Multi-pass membrane protein</topology>
    </subcellularLocation>
</comment>
<dbReference type="InterPro" id="IPR035908">
    <property type="entry name" value="F0_ATP_A_sf"/>
</dbReference>
<protein>
    <recommendedName>
        <fullName evidence="3 12">ATP synthase subunit a</fullName>
    </recommendedName>
</protein>
<dbReference type="PROSITE" id="PS00449">
    <property type="entry name" value="ATPASE_A"/>
    <property type="match status" value="1"/>
</dbReference>
<dbReference type="GO" id="GO:0045259">
    <property type="term" value="C:proton-transporting ATP synthase complex"/>
    <property type="evidence" value="ECO:0007669"/>
    <property type="project" value="UniProtKB-KW"/>
</dbReference>
<keyword evidence="4" id="KW-0813">Transport</keyword>
<dbReference type="CDD" id="cd00310">
    <property type="entry name" value="ATP-synt_Fo_a_6"/>
    <property type="match status" value="1"/>
</dbReference>
<evidence type="ECO:0000256" key="1">
    <source>
        <dbReference type="ARBA" id="ARBA00004448"/>
    </source>
</evidence>
<evidence type="ECO:0000256" key="3">
    <source>
        <dbReference type="ARBA" id="ARBA00021312"/>
    </source>
</evidence>
<dbReference type="NCBIfam" id="TIGR01131">
    <property type="entry name" value="ATP_synt_6_or_A"/>
    <property type="match status" value="1"/>
</dbReference>
<evidence type="ECO:0000256" key="7">
    <source>
        <dbReference type="ARBA" id="ARBA00022781"/>
    </source>
</evidence>
<keyword evidence="10 13" id="KW-0472">Membrane</keyword>
<evidence type="ECO:0000256" key="4">
    <source>
        <dbReference type="ARBA" id="ARBA00022448"/>
    </source>
</evidence>